<proteinExistence type="predicted"/>
<accession>A0A2Z7CSJ0</accession>
<protein>
    <submittedName>
        <fullName evidence="2">Pentatricopeptide repeat-containing protein chloroplastic-like</fullName>
    </submittedName>
</protein>
<evidence type="ECO:0000313" key="3">
    <source>
        <dbReference type="Proteomes" id="UP000250235"/>
    </source>
</evidence>
<feature type="region of interest" description="Disordered" evidence="1">
    <location>
        <begin position="29"/>
        <end position="49"/>
    </location>
</feature>
<organism evidence="2 3">
    <name type="scientific">Dorcoceras hygrometricum</name>
    <dbReference type="NCBI Taxonomy" id="472368"/>
    <lineage>
        <taxon>Eukaryota</taxon>
        <taxon>Viridiplantae</taxon>
        <taxon>Streptophyta</taxon>
        <taxon>Embryophyta</taxon>
        <taxon>Tracheophyta</taxon>
        <taxon>Spermatophyta</taxon>
        <taxon>Magnoliopsida</taxon>
        <taxon>eudicotyledons</taxon>
        <taxon>Gunneridae</taxon>
        <taxon>Pentapetalae</taxon>
        <taxon>asterids</taxon>
        <taxon>lamiids</taxon>
        <taxon>Lamiales</taxon>
        <taxon>Gesneriaceae</taxon>
        <taxon>Didymocarpoideae</taxon>
        <taxon>Trichosporeae</taxon>
        <taxon>Loxocarpinae</taxon>
        <taxon>Dorcoceras</taxon>
    </lineage>
</organism>
<feature type="region of interest" description="Disordered" evidence="1">
    <location>
        <begin position="77"/>
        <end position="112"/>
    </location>
</feature>
<feature type="compositionally biased region" description="Basic and acidic residues" evidence="1">
    <location>
        <begin position="103"/>
        <end position="112"/>
    </location>
</feature>
<sequence length="112" mass="13019">MVWMRCMNGTREQASNTVALDEKNRVKLVKDKPAQTEEDQLEEEKTGSGDLVKLDAYERDGRRNVEARVYDRIMEEDSYGERSNQLGRKRAGKQAQSQQMFKSSKEQNKSSW</sequence>
<gene>
    <name evidence="2" type="ORF">F511_41131</name>
</gene>
<reference evidence="2 3" key="1">
    <citation type="journal article" date="2015" name="Proc. Natl. Acad. Sci. U.S.A.">
        <title>The resurrection genome of Boea hygrometrica: A blueprint for survival of dehydration.</title>
        <authorList>
            <person name="Xiao L."/>
            <person name="Yang G."/>
            <person name="Zhang L."/>
            <person name="Yang X."/>
            <person name="Zhao S."/>
            <person name="Ji Z."/>
            <person name="Zhou Q."/>
            <person name="Hu M."/>
            <person name="Wang Y."/>
            <person name="Chen M."/>
            <person name="Xu Y."/>
            <person name="Jin H."/>
            <person name="Xiao X."/>
            <person name="Hu G."/>
            <person name="Bao F."/>
            <person name="Hu Y."/>
            <person name="Wan P."/>
            <person name="Li L."/>
            <person name="Deng X."/>
            <person name="Kuang T."/>
            <person name="Xiang C."/>
            <person name="Zhu J.K."/>
            <person name="Oliver M.J."/>
            <person name="He Y."/>
        </authorList>
    </citation>
    <scope>NUCLEOTIDE SEQUENCE [LARGE SCALE GENOMIC DNA]</scope>
    <source>
        <strain evidence="3">cv. XS01</strain>
    </source>
</reference>
<dbReference type="AlphaFoldDB" id="A0A2Z7CSJ0"/>
<name>A0A2Z7CSJ0_9LAMI</name>
<dbReference type="Proteomes" id="UP000250235">
    <property type="component" value="Unassembled WGS sequence"/>
</dbReference>
<dbReference type="EMBL" id="KQ994616">
    <property type="protein sequence ID" value="KZV47796.1"/>
    <property type="molecule type" value="Genomic_DNA"/>
</dbReference>
<evidence type="ECO:0000256" key="1">
    <source>
        <dbReference type="SAM" id="MobiDB-lite"/>
    </source>
</evidence>
<evidence type="ECO:0000313" key="2">
    <source>
        <dbReference type="EMBL" id="KZV47796.1"/>
    </source>
</evidence>
<keyword evidence="3" id="KW-1185">Reference proteome</keyword>